<dbReference type="EC" id="4.1.1.36" evidence="3"/>
<dbReference type="AlphaFoldDB" id="A0A679JD15"/>
<protein>
    <recommendedName>
        <fullName evidence="3">Coenzyme A biosynthesis bifunctional protein CoaBC</fullName>
    </recommendedName>
    <alternativeName>
        <fullName evidence="3">DNA/pantothenate metabolism flavoprotein</fullName>
    </alternativeName>
    <alternativeName>
        <fullName evidence="3">Phosphopantothenoylcysteine synthetase/decarboxylase</fullName>
        <shortName evidence="3">PPCS-PPCDC</shortName>
    </alternativeName>
    <domain>
        <recommendedName>
            <fullName evidence="3">Phosphopantothenoylcysteine decarboxylase</fullName>
            <shortName evidence="3">PPC decarboxylase</shortName>
            <shortName evidence="3">PPC-DC</shortName>
            <ecNumber evidence="3">4.1.1.36</ecNumber>
        </recommendedName>
        <alternativeName>
            <fullName evidence="3">CoaC</fullName>
        </alternativeName>
    </domain>
    <domain>
        <recommendedName>
            <fullName evidence="3">Phosphopantothenate--cysteine ligase</fullName>
            <ecNumber evidence="3">6.3.2.5</ecNumber>
        </recommendedName>
        <alternativeName>
            <fullName evidence="3">CoaB</fullName>
        </alternativeName>
        <alternativeName>
            <fullName evidence="3">Phosphopantothenoylcysteine synthetase</fullName>
            <shortName evidence="3">PPC synthetase</shortName>
            <shortName evidence="3">PPC-S</shortName>
        </alternativeName>
    </domain>
</protein>
<dbReference type="InterPro" id="IPR003382">
    <property type="entry name" value="Flavoprotein"/>
</dbReference>
<sequence>MTLPLQNRRILLVIGGGIAAYKSLDLIRRLRERGAWVRPLLTAGAQEFVTPLAAAALAGERAHTDLFDRAEEADIGHIKLARDADAIVVAPATANLMARMASGDASDLASTVLLATTLPILIAPAMNVRMWQHPATRRNLATLKGDGVRVVGPNDGAMAEAEFGPGRLAEPVEIADAVEAMLGEVSRASSAATGGFGFLAGRSPQKPLAGRRVLVTSGPTHEPIDPVRYIANRSSGRQGHAIAAAAAEAGAEVTLISGPVAIADPKGVTMVRVETAREMLAAVEAALPADLAIFAAAVGDWRPAQDHASKIKKDGAAVPPLSLVENPDILATIAQRSEGRPTLVVGFAAETDSVIAHARAKIARKGCDLLVANDVSAEGGVMGGTANTIHLLDREGGLETWPTLDKDEVGRRLVERFAARLAS</sequence>
<feature type="domain" description="Flavoprotein" evidence="4">
    <location>
        <begin position="9"/>
        <end position="179"/>
    </location>
</feature>
<dbReference type="Gene3D" id="3.40.50.10300">
    <property type="entry name" value="CoaB-like"/>
    <property type="match status" value="1"/>
</dbReference>
<dbReference type="Pfam" id="PF02441">
    <property type="entry name" value="Flavoprotein"/>
    <property type="match status" value="1"/>
</dbReference>
<gene>
    <name evidence="3 6" type="primary">coaBC</name>
    <name evidence="6" type="ORF">MBUL_04438</name>
</gene>
<comment type="function">
    <text evidence="3">Catalyzes two sequential steps in the biosynthesis of coenzyme A. In the first step cysteine is conjugated to 4'-phosphopantothenate to form 4-phosphopantothenoylcysteine. In the second step the latter compound is decarboxylated to form 4'-phosphopantotheine.</text>
</comment>
<reference evidence="6" key="1">
    <citation type="submission" date="2019-12" db="EMBL/GenBank/DDBJ databases">
        <authorList>
            <person name="Cremers G."/>
        </authorList>
    </citation>
    <scope>NUCLEOTIDE SEQUENCE</scope>
    <source>
        <strain evidence="6">Mbul1</strain>
    </source>
</reference>
<dbReference type="GO" id="GO:0004632">
    <property type="term" value="F:phosphopantothenate--cysteine ligase activity"/>
    <property type="evidence" value="ECO:0007669"/>
    <property type="project" value="UniProtKB-UniRule"/>
</dbReference>
<keyword evidence="3" id="KW-0436">Ligase</keyword>
<comment type="cofactor">
    <cofactor evidence="3">
        <name>FMN</name>
        <dbReference type="ChEBI" id="CHEBI:58210"/>
    </cofactor>
    <text evidence="3">Binds 1 FMN per subunit.</text>
</comment>
<comment type="similarity">
    <text evidence="3">In the C-terminal section; belongs to the PPC synthetase family.</text>
</comment>
<dbReference type="GO" id="GO:0015937">
    <property type="term" value="P:coenzyme A biosynthetic process"/>
    <property type="evidence" value="ECO:0007669"/>
    <property type="project" value="UniProtKB-UniRule"/>
</dbReference>
<feature type="binding site" evidence="3">
    <location>
        <position position="361"/>
    </location>
    <ligand>
        <name>CTP</name>
        <dbReference type="ChEBI" id="CHEBI:37563"/>
    </ligand>
</feature>
<evidence type="ECO:0000256" key="1">
    <source>
        <dbReference type="ARBA" id="ARBA00022793"/>
    </source>
</evidence>
<dbReference type="UniPathway" id="UPA00241">
    <property type="reaction ID" value="UER00353"/>
</dbReference>
<dbReference type="Pfam" id="PF04127">
    <property type="entry name" value="DFP"/>
    <property type="match status" value="1"/>
</dbReference>
<dbReference type="HAMAP" id="MF_02225">
    <property type="entry name" value="CoaBC"/>
    <property type="match status" value="1"/>
</dbReference>
<feature type="binding site" evidence="3">
    <location>
        <position position="300"/>
    </location>
    <ligand>
        <name>CTP</name>
        <dbReference type="ChEBI" id="CHEBI:37563"/>
    </ligand>
</feature>
<comment type="pathway">
    <text evidence="3">Cofactor biosynthesis; coenzyme A biosynthesis; CoA from (R)-pantothenate: step 2/5.</text>
</comment>
<dbReference type="GO" id="GO:0015941">
    <property type="term" value="P:pantothenate catabolic process"/>
    <property type="evidence" value="ECO:0007669"/>
    <property type="project" value="InterPro"/>
</dbReference>
<feature type="domain" description="DNA/pantothenate metabolism flavoprotein C-terminal" evidence="5">
    <location>
        <begin position="208"/>
        <end position="418"/>
    </location>
</feature>
<proteinExistence type="inferred from homology"/>
<dbReference type="GO" id="GO:0010181">
    <property type="term" value="F:FMN binding"/>
    <property type="evidence" value="ECO:0007669"/>
    <property type="project" value="UniProtKB-UniRule"/>
</dbReference>
<comment type="similarity">
    <text evidence="3">In the N-terminal section; belongs to the HFCD (homo-oligomeric flavin containing Cys decarboxylase) superfamily.</text>
</comment>
<dbReference type="InterPro" id="IPR036551">
    <property type="entry name" value="Flavin_trans-like"/>
</dbReference>
<comment type="catalytic activity">
    <reaction evidence="3">
        <text>N-[(R)-4-phosphopantothenoyl]-L-cysteine + H(+) = (R)-4'-phosphopantetheine + CO2</text>
        <dbReference type="Rhea" id="RHEA:16793"/>
        <dbReference type="ChEBI" id="CHEBI:15378"/>
        <dbReference type="ChEBI" id="CHEBI:16526"/>
        <dbReference type="ChEBI" id="CHEBI:59458"/>
        <dbReference type="ChEBI" id="CHEBI:61723"/>
        <dbReference type="EC" id="4.1.1.36"/>
    </reaction>
</comment>
<keyword evidence="3" id="KW-0285">Flavoprotein</keyword>
<keyword evidence="1 3" id="KW-0210">Decarboxylase</keyword>
<accession>A0A679JD15</accession>
<dbReference type="SUPFAM" id="SSF52507">
    <property type="entry name" value="Homo-oligomeric flavin-containing Cys decarboxylases, HFCD"/>
    <property type="match status" value="1"/>
</dbReference>
<evidence type="ECO:0000256" key="3">
    <source>
        <dbReference type="HAMAP-Rule" id="MF_02225"/>
    </source>
</evidence>
<name>A0A679JD15_9HYPH</name>
<comment type="catalytic activity">
    <reaction evidence="3">
        <text>(R)-4'-phosphopantothenate + L-cysteine + CTP = N-[(R)-4-phosphopantothenoyl]-L-cysteine + CMP + diphosphate + H(+)</text>
        <dbReference type="Rhea" id="RHEA:19397"/>
        <dbReference type="ChEBI" id="CHEBI:10986"/>
        <dbReference type="ChEBI" id="CHEBI:15378"/>
        <dbReference type="ChEBI" id="CHEBI:33019"/>
        <dbReference type="ChEBI" id="CHEBI:35235"/>
        <dbReference type="ChEBI" id="CHEBI:37563"/>
        <dbReference type="ChEBI" id="CHEBI:59458"/>
        <dbReference type="ChEBI" id="CHEBI:60377"/>
        <dbReference type="EC" id="6.3.2.5"/>
    </reaction>
</comment>
<dbReference type="EMBL" id="LR743504">
    <property type="protein sequence ID" value="CAA2107989.1"/>
    <property type="molecule type" value="Genomic_DNA"/>
</dbReference>
<feature type="binding site" evidence="3">
    <location>
        <position position="365"/>
    </location>
    <ligand>
        <name>CTP</name>
        <dbReference type="ChEBI" id="CHEBI:37563"/>
    </ligand>
</feature>
<dbReference type="GO" id="GO:0046872">
    <property type="term" value="F:metal ion binding"/>
    <property type="evidence" value="ECO:0007669"/>
    <property type="project" value="UniProtKB-KW"/>
</dbReference>
<comment type="cofactor">
    <cofactor evidence="3">
        <name>Mg(2+)</name>
        <dbReference type="ChEBI" id="CHEBI:18420"/>
    </cofactor>
</comment>
<dbReference type="SUPFAM" id="SSF102645">
    <property type="entry name" value="CoaB-like"/>
    <property type="match status" value="1"/>
</dbReference>
<dbReference type="EC" id="6.3.2.5" evidence="3"/>
<feature type="binding site" evidence="3">
    <location>
        <position position="347"/>
    </location>
    <ligand>
        <name>CTP</name>
        <dbReference type="ChEBI" id="CHEBI:37563"/>
    </ligand>
</feature>
<dbReference type="InterPro" id="IPR005252">
    <property type="entry name" value="CoaBC"/>
</dbReference>
<keyword evidence="3" id="KW-0288">FMN</keyword>
<organism evidence="6">
    <name type="scientific">Methylobacterium bullatum</name>
    <dbReference type="NCBI Taxonomy" id="570505"/>
    <lineage>
        <taxon>Bacteria</taxon>
        <taxon>Pseudomonadati</taxon>
        <taxon>Pseudomonadota</taxon>
        <taxon>Alphaproteobacteria</taxon>
        <taxon>Hyphomicrobiales</taxon>
        <taxon>Methylobacteriaceae</taxon>
        <taxon>Methylobacterium</taxon>
    </lineage>
</organism>
<dbReference type="PANTHER" id="PTHR14359:SF6">
    <property type="entry name" value="PHOSPHOPANTOTHENOYLCYSTEINE DECARBOXYLASE"/>
    <property type="match status" value="1"/>
</dbReference>
<dbReference type="InterPro" id="IPR007085">
    <property type="entry name" value="DNA/pantothenate-metab_flavo_C"/>
</dbReference>
<dbReference type="InterPro" id="IPR035929">
    <property type="entry name" value="CoaB-like_sf"/>
</dbReference>
<comment type="pathway">
    <text evidence="3">Cofactor biosynthesis; coenzyme A biosynthesis; CoA from (R)-pantothenate: step 3/5.</text>
</comment>
<keyword evidence="3" id="KW-0460">Magnesium</keyword>
<dbReference type="GO" id="GO:0004633">
    <property type="term" value="F:phosphopantothenoylcysteine decarboxylase activity"/>
    <property type="evidence" value="ECO:0007669"/>
    <property type="project" value="UniProtKB-UniRule"/>
</dbReference>
<evidence type="ECO:0000259" key="4">
    <source>
        <dbReference type="Pfam" id="PF02441"/>
    </source>
</evidence>
<evidence type="ECO:0000256" key="2">
    <source>
        <dbReference type="ARBA" id="ARBA00023239"/>
    </source>
</evidence>
<keyword evidence="2 3" id="KW-0456">Lyase</keyword>
<dbReference type="Gene3D" id="3.40.50.1950">
    <property type="entry name" value="Flavin prenyltransferase-like"/>
    <property type="match status" value="1"/>
</dbReference>
<keyword evidence="3" id="KW-0511">Multifunctional enzyme</keyword>
<evidence type="ECO:0000259" key="5">
    <source>
        <dbReference type="Pfam" id="PF04127"/>
    </source>
</evidence>
<dbReference type="PANTHER" id="PTHR14359">
    <property type="entry name" value="HOMO-OLIGOMERIC FLAVIN CONTAINING CYS DECARBOXYLASE FAMILY"/>
    <property type="match status" value="1"/>
</dbReference>
<feature type="binding site" evidence="3">
    <location>
        <position position="310"/>
    </location>
    <ligand>
        <name>CTP</name>
        <dbReference type="ChEBI" id="CHEBI:37563"/>
    </ligand>
</feature>
<evidence type="ECO:0000313" key="6">
    <source>
        <dbReference type="EMBL" id="CAA2107989.1"/>
    </source>
</evidence>
<dbReference type="GO" id="GO:0071513">
    <property type="term" value="C:phosphopantothenoylcysteine decarboxylase complex"/>
    <property type="evidence" value="ECO:0007669"/>
    <property type="project" value="TreeGrafter"/>
</dbReference>
<feature type="binding site" evidence="3">
    <location>
        <begin position="327"/>
        <end position="330"/>
    </location>
    <ligand>
        <name>CTP</name>
        <dbReference type="ChEBI" id="CHEBI:37563"/>
    </ligand>
</feature>
<comment type="caution">
    <text evidence="3">Lacks conserved residue(s) required for the propagation of feature annotation.</text>
</comment>
<feature type="region of interest" description="Phosphopantothenate--cysteine ligase" evidence="3">
    <location>
        <begin position="213"/>
        <end position="423"/>
    </location>
</feature>
<keyword evidence="3" id="KW-0479">Metal-binding</keyword>
<feature type="region of interest" description="Phosphopantothenoylcysteine decarboxylase" evidence="3">
    <location>
        <begin position="1"/>
        <end position="212"/>
    </location>
</feature>